<dbReference type="GO" id="GO:0005783">
    <property type="term" value="C:endoplasmic reticulum"/>
    <property type="evidence" value="ECO:0000318"/>
    <property type="project" value="GO_Central"/>
</dbReference>
<keyword evidence="8" id="KW-0325">Glycoprotein</keyword>
<dbReference type="EMBL" id="AMQM01007494">
    <property type="status" value="NOT_ANNOTATED_CDS"/>
    <property type="molecule type" value="Genomic_DNA"/>
</dbReference>
<evidence type="ECO:0000256" key="3">
    <source>
        <dbReference type="ARBA" id="ARBA00004922"/>
    </source>
</evidence>
<feature type="domain" description="UDP-glucose:glycoprotein glucosyltransferase thioredoxin-like" evidence="14">
    <location>
        <begin position="697"/>
        <end position="891"/>
    </location>
</feature>
<evidence type="ECO:0000256" key="10">
    <source>
        <dbReference type="ARBA" id="ARBA00048456"/>
    </source>
</evidence>
<dbReference type="InterPro" id="IPR029044">
    <property type="entry name" value="Nucleotide-diphossugar_trans"/>
</dbReference>
<dbReference type="EMBL" id="AMQM01007492">
    <property type="status" value="NOT_ANNOTATED_CDS"/>
    <property type="molecule type" value="Genomic_DNA"/>
</dbReference>
<keyword evidence="7" id="KW-0256">Endoplasmic reticulum</keyword>
<comment type="similarity">
    <text evidence="4">Belongs to the glycosyltransferase 8 family.</text>
</comment>
<dbReference type="FunCoup" id="T1EGA2">
    <property type="interactions" value="1416"/>
</dbReference>
<comment type="pathway">
    <text evidence="3">Protein modification; protein glycosylation.</text>
</comment>
<comment type="function">
    <text evidence="9">Recognizes glycoproteins with minor folding defects. Reglucosylates single N-glycans near the misfolded part of the protein, thus providing quality control for protein folding in the endoplasmic reticulum. Reglucosylated proteins are recognized by calreticulin for recycling to the endoplasmic reticulum and refolding or degradation.</text>
</comment>
<evidence type="ECO:0000259" key="13">
    <source>
        <dbReference type="Pfam" id="PF18402"/>
    </source>
</evidence>
<dbReference type="GeneID" id="20195604"/>
<dbReference type="EMBL" id="AMQM01007495">
    <property type="status" value="NOT_ANNOTATED_CDS"/>
    <property type="molecule type" value="Genomic_DNA"/>
</dbReference>
<dbReference type="EnsemblMetazoa" id="HelroT115758">
    <property type="protein sequence ID" value="HelroP115758"/>
    <property type="gene ID" value="HelroG115758"/>
</dbReference>
<reference evidence="18" key="1">
    <citation type="submission" date="2012-12" db="EMBL/GenBank/DDBJ databases">
        <authorList>
            <person name="Hellsten U."/>
            <person name="Grimwood J."/>
            <person name="Chapman J.A."/>
            <person name="Shapiro H."/>
            <person name="Aerts A."/>
            <person name="Otillar R.P."/>
            <person name="Terry A.Y."/>
            <person name="Boore J.L."/>
            <person name="Simakov O."/>
            <person name="Marletaz F."/>
            <person name="Cho S.-J."/>
            <person name="Edsinger-Gonzales E."/>
            <person name="Havlak P."/>
            <person name="Kuo D.-H."/>
            <person name="Larsson T."/>
            <person name="Lv J."/>
            <person name="Arendt D."/>
            <person name="Savage R."/>
            <person name="Osoegawa K."/>
            <person name="de Jong P."/>
            <person name="Lindberg D.R."/>
            <person name="Seaver E.C."/>
            <person name="Weisblat D.A."/>
            <person name="Putnam N.H."/>
            <person name="Grigoriev I.V."/>
            <person name="Rokhsar D.S."/>
        </authorList>
    </citation>
    <scope>NUCLEOTIDE SEQUENCE</scope>
</reference>
<keyword evidence="6" id="KW-0732">Signal</keyword>
<dbReference type="Pfam" id="PF06427">
    <property type="entry name" value="UDP-g_GGTase"/>
    <property type="match status" value="1"/>
</dbReference>
<proteinExistence type="inferred from homology"/>
<dbReference type="InterPro" id="IPR040693">
    <property type="entry name" value="UGGT_TRXL_1"/>
</dbReference>
<comment type="catalytic activity">
    <reaction evidence="10">
        <text>N(4)-(alpha-D-Man-(1-&gt;2)-alpha-D-Man-(1-&gt;2)-alpha-D-Man-(1-&gt;3)-[alpha-D-Man-(1-&gt;2)-alpha-D-Man-(1-&gt;3)-[alpha-D-Man-(1-&gt;2)-alpha-D-Man-(1-&gt;6)]-alpha-D-Man-(1-&gt;6)]-beta-D-Man-(1-&gt;4)-beta-D-GlcNAc-(1-&gt;4)-beta-D-GlcNAc)-L-asparaginyl-[protein] (N-glucan mannose isomer 9A1,2,3B1,2,3) + UDP-alpha-D-glucose = N(4)-(alpha-D-Glc-(1-&gt;3)-alpha-D-Man-(1-&gt;2)-alpha-D-Man-(1-&gt;2)-alpha-D-Man-(1-&gt;3)-[alpha-D-Man-(1-&gt;2)-alpha-D-Man-(1-&gt;3)-[alpha-D-Man-(1-&gt;2)-alpha-D-Man-(1-&gt;6)]-alpha-D-Man-(1-&gt;6)]-beta-D-Man-(1-&gt;4)-beta-D-GlcNAc-(1-&gt;4)-beta-D-GlcNAc)-L-asparaginyl-[protein] + UDP + H(+)</text>
        <dbReference type="Rhea" id="RHEA:61304"/>
        <dbReference type="Rhea" id="RHEA-COMP:14356"/>
        <dbReference type="Rhea" id="RHEA-COMP:14357"/>
        <dbReference type="ChEBI" id="CHEBI:15378"/>
        <dbReference type="ChEBI" id="CHEBI:58223"/>
        <dbReference type="ChEBI" id="CHEBI:58885"/>
        <dbReference type="ChEBI" id="CHEBI:59080"/>
        <dbReference type="ChEBI" id="CHEBI:139493"/>
    </reaction>
</comment>
<dbReference type="EMBL" id="AMQM01007493">
    <property type="status" value="NOT_ANNOTATED_CDS"/>
    <property type="molecule type" value="Genomic_DNA"/>
</dbReference>
<dbReference type="eggNOG" id="KOG1879">
    <property type="taxonomic scope" value="Eukaryota"/>
</dbReference>
<dbReference type="SUPFAM" id="SSF53448">
    <property type="entry name" value="Nucleotide-diphospho-sugar transferases"/>
    <property type="match status" value="1"/>
</dbReference>
<gene>
    <name evidence="17" type="primary">20195604</name>
    <name evidence="16" type="ORF">HELRODRAFT_115758</name>
</gene>
<dbReference type="UniPathway" id="UPA00378"/>
<feature type="domain" description="UGGT thioredoxin-like" evidence="13">
    <location>
        <begin position="412"/>
        <end position="656"/>
    </location>
</feature>
<evidence type="ECO:0000256" key="1">
    <source>
        <dbReference type="ARBA" id="ARBA00001913"/>
    </source>
</evidence>
<dbReference type="Pfam" id="PF18400">
    <property type="entry name" value="Thioredoxin_12"/>
    <property type="match status" value="1"/>
</dbReference>
<keyword evidence="5" id="KW-0808">Transferase</keyword>
<dbReference type="CTD" id="20195604"/>
<evidence type="ECO:0000256" key="7">
    <source>
        <dbReference type="ARBA" id="ARBA00022824"/>
    </source>
</evidence>
<dbReference type="PANTHER" id="PTHR11226:SF0">
    <property type="entry name" value="UDP-GLUCOSE:GLYCOPROTEIN GLUCOSYLTRANSFERASE"/>
    <property type="match status" value="1"/>
</dbReference>
<dbReference type="InterPro" id="IPR040692">
    <property type="entry name" value="UGGT_TRXL_3"/>
</dbReference>
<evidence type="ECO:0000256" key="9">
    <source>
        <dbReference type="ARBA" id="ARBA00045874"/>
    </source>
</evidence>
<dbReference type="PANTHER" id="PTHR11226">
    <property type="entry name" value="UDP-GLUCOSE GLYCOPROTEIN:GLUCOSYLTRANSFERASE"/>
    <property type="match status" value="1"/>
</dbReference>
<evidence type="ECO:0000313" key="18">
    <source>
        <dbReference type="Proteomes" id="UP000015101"/>
    </source>
</evidence>
<dbReference type="CDD" id="cd06432">
    <property type="entry name" value="GT8_HUGT1_C_like"/>
    <property type="match status" value="1"/>
</dbReference>
<feature type="domain" description="UGGT thioredoxin-like" evidence="11">
    <location>
        <begin position="18"/>
        <end position="197"/>
    </location>
</feature>
<dbReference type="GO" id="GO:0003980">
    <property type="term" value="F:UDP-glucose:glycoprotein glucosyltransferase activity"/>
    <property type="evidence" value="ECO:0000318"/>
    <property type="project" value="GO_Central"/>
</dbReference>
<dbReference type="Proteomes" id="UP000015101">
    <property type="component" value="Unassembled WGS sequence"/>
</dbReference>
<reference evidence="16 18" key="2">
    <citation type="journal article" date="2013" name="Nature">
        <title>Insights into bilaterian evolution from three spiralian genomes.</title>
        <authorList>
            <person name="Simakov O."/>
            <person name="Marletaz F."/>
            <person name="Cho S.J."/>
            <person name="Edsinger-Gonzales E."/>
            <person name="Havlak P."/>
            <person name="Hellsten U."/>
            <person name="Kuo D.H."/>
            <person name="Larsson T."/>
            <person name="Lv J."/>
            <person name="Arendt D."/>
            <person name="Savage R."/>
            <person name="Osoegawa K."/>
            <person name="de Jong P."/>
            <person name="Grimwood J."/>
            <person name="Chapman J.A."/>
            <person name="Shapiro H."/>
            <person name="Aerts A."/>
            <person name="Otillar R.P."/>
            <person name="Terry A.Y."/>
            <person name="Boore J.L."/>
            <person name="Grigoriev I.V."/>
            <person name="Lindberg D.R."/>
            <person name="Seaver E.C."/>
            <person name="Weisblat D.A."/>
            <person name="Putnam N.H."/>
            <person name="Rokhsar D.S."/>
        </authorList>
    </citation>
    <scope>NUCLEOTIDE SEQUENCE</scope>
</reference>
<evidence type="ECO:0000256" key="5">
    <source>
        <dbReference type="ARBA" id="ARBA00022679"/>
    </source>
</evidence>
<evidence type="ECO:0000259" key="12">
    <source>
        <dbReference type="Pfam" id="PF18401"/>
    </source>
</evidence>
<dbReference type="Pfam" id="PF18402">
    <property type="entry name" value="Thioredoxin_14"/>
    <property type="match status" value="1"/>
</dbReference>
<evidence type="ECO:0008006" key="19">
    <source>
        <dbReference type="Google" id="ProtNLM"/>
    </source>
</evidence>
<evidence type="ECO:0000256" key="6">
    <source>
        <dbReference type="ARBA" id="ARBA00022729"/>
    </source>
</evidence>
<dbReference type="InterPro" id="IPR040497">
    <property type="entry name" value="Glyco_transf_24"/>
</dbReference>
<evidence type="ECO:0000259" key="11">
    <source>
        <dbReference type="Pfam" id="PF18400"/>
    </source>
</evidence>
<evidence type="ECO:0000256" key="4">
    <source>
        <dbReference type="ARBA" id="ARBA00006351"/>
    </source>
</evidence>
<dbReference type="KEGG" id="hro:HELRODRAFT_115758"/>
<dbReference type="GO" id="GO:0018279">
    <property type="term" value="P:protein N-linked glycosylation via asparagine"/>
    <property type="evidence" value="ECO:0000318"/>
    <property type="project" value="GO_Central"/>
</dbReference>
<comment type="subcellular location">
    <subcellularLocation>
        <location evidence="2">Endoplasmic reticulum lumen</location>
    </subcellularLocation>
</comment>
<name>T1EGA2_HELRO</name>
<evidence type="ECO:0000256" key="2">
    <source>
        <dbReference type="ARBA" id="ARBA00004319"/>
    </source>
</evidence>
<reference evidence="17" key="3">
    <citation type="submission" date="2015-06" db="UniProtKB">
        <authorList>
            <consortium name="EnsemblMetazoa"/>
        </authorList>
    </citation>
    <scope>IDENTIFICATION</scope>
</reference>
<protein>
    <recommendedName>
        <fullName evidence="19">Glucosyltransferase 24 catalytic domain-containing protein</fullName>
    </recommendedName>
</protein>
<dbReference type="HOGENOM" id="CLU_002668_1_1_1"/>
<dbReference type="OMA" id="XMSSKEI"/>
<dbReference type="Pfam" id="PF18401">
    <property type="entry name" value="Thioredoxin_13"/>
    <property type="match status" value="1"/>
</dbReference>
<dbReference type="STRING" id="6412.T1EGA2"/>
<dbReference type="InterPro" id="IPR040525">
    <property type="entry name" value="UGGT_TRXL_4"/>
</dbReference>
<keyword evidence="18" id="KW-1185">Reference proteome</keyword>
<evidence type="ECO:0000313" key="16">
    <source>
        <dbReference type="EMBL" id="ESN93236.1"/>
    </source>
</evidence>
<dbReference type="GO" id="GO:0051082">
    <property type="term" value="F:unfolded protein binding"/>
    <property type="evidence" value="ECO:0000318"/>
    <property type="project" value="GO_Central"/>
</dbReference>
<evidence type="ECO:0000259" key="15">
    <source>
        <dbReference type="Pfam" id="PF18404"/>
    </source>
</evidence>
<feature type="domain" description="Glucosyltransferase 24 catalytic" evidence="15">
    <location>
        <begin position="1194"/>
        <end position="1463"/>
    </location>
</feature>
<dbReference type="RefSeq" id="XP_009028688.1">
    <property type="nucleotide sequence ID" value="XM_009030440.1"/>
</dbReference>
<evidence type="ECO:0000259" key="14">
    <source>
        <dbReference type="Pfam" id="PF18403"/>
    </source>
</evidence>
<dbReference type="EMBL" id="KB097628">
    <property type="protein sequence ID" value="ESN93236.1"/>
    <property type="molecule type" value="Genomic_DNA"/>
</dbReference>
<organism evidence="17 18">
    <name type="scientific">Helobdella robusta</name>
    <name type="common">Californian leech</name>
    <dbReference type="NCBI Taxonomy" id="6412"/>
    <lineage>
        <taxon>Eukaryota</taxon>
        <taxon>Metazoa</taxon>
        <taxon>Spiralia</taxon>
        <taxon>Lophotrochozoa</taxon>
        <taxon>Annelida</taxon>
        <taxon>Clitellata</taxon>
        <taxon>Hirudinea</taxon>
        <taxon>Rhynchobdellida</taxon>
        <taxon>Glossiphoniidae</taxon>
        <taxon>Helobdella</taxon>
    </lineage>
</organism>
<evidence type="ECO:0000256" key="8">
    <source>
        <dbReference type="ARBA" id="ARBA00023180"/>
    </source>
</evidence>
<evidence type="ECO:0000313" key="17">
    <source>
        <dbReference type="EnsemblMetazoa" id="HelroP115758"/>
    </source>
</evidence>
<feature type="domain" description="UGGT thioredoxin-like" evidence="12">
    <location>
        <begin position="271"/>
        <end position="397"/>
    </location>
</feature>
<dbReference type="InParanoid" id="T1EGA2"/>
<dbReference type="InterPro" id="IPR040694">
    <property type="entry name" value="UGGT_TRXL_2"/>
</dbReference>
<dbReference type="Pfam" id="PF18403">
    <property type="entry name" value="Thioredoxin_15"/>
    <property type="match status" value="1"/>
</dbReference>
<sequence>MILSKSVIVNLNAKWPTTSLIAEMSEFFATRNAELYWTFVEGTTKFEFNQKTYNSFDSYKTALSVAENLLTSKQVSLLKFYLSLRYFSPMVQMHQEIADEKLSSSGHCEVFVEVENFITCELMAFKAFIRAINSSHPLVLKNDHIYPTNLKDGIHVILYGQLGTKSFNFWHDVLKQMSNDEKIIYVHRHFLKTAASTKCSLSGFGVELAIKSTEYKAKDDSKILEQSDKKNEMKKDDVIEGFNFSKLREIHPDSEKDLTEFQQFLIDGLNDMAPLKVWQLQDLSLQLAQVVLNAKENAMHVLVDLCQNFPSKTRELIKVTVKDDLRKEIKENQKYLEQALNLYPGDSAFYINGLNVGTDIIDIFNILDVVDTEMKLLDGLHQVSLQFNTTFQKLSALLHVDFKEADLSYGLDIRHPSIWYINNLESDEQYRSWPGSVQDLLRPSFPGMLRHIKKNMFHLVIFCDPVDKKSLEILKMIENFYFHSAPVRIGLMLVSLQEDEAKRNLSNSIIQMFAAIHKSRSPIDALQFLTNFDEKLGEEENLTFDAAVEYFKTKYSNEWSEVQSADHALYDLQESEDYFWRTGLMKLPQVLLNGVPFTEDEVNNEFDENVVRKLLKQTNDFQKAVFNVAGPSGLTNDIIKHLVLQKNIMPRINSQIFSENNVYIDLTQSNNNVAVASDFSYLFKNGLFRVDMLYELIYRPLTIWIVADLRFPEGRSLFNSALKHLKHTNKLRLGLIHNIDSWDSAEDVELVLAVQLAISTLKLNVAKNFINKILKEENVEMLKNREKSLSNFAVGNMEMDLFVENLNSVIPTVHSHRQFCHQVLKFGPSASGVIANGKVFGPLSKTFSFVEQDFDLLEKFSYSSFGEKISNHLKNLNIDELKSSELAMRLETLFGLNGMKEGRKQVQLPKQSASVLKMAANEEGPSFNLIAIIDPTSRIAQKLSQIIMVLCQFINCQTQIFFNSKEKLSELPLKSYYKFVLDRELYFDDDGELLSNSAIFTNLPEKSLLTLNMDTPESWFVESIYSPHDLDNIFMHEVVENNVEAVFELEKLLLEGHCYDVVSGNPPRGLQFVLGTNSTPALVDTIVMANLGYFQLKASPGLWYLRLREGKSKDLYDIVKQNPEEAKDIMVVMDSFKSKIIRVKVSKKPGKEFEDLLSGDDDDDGSEDYFGLWGSISKGSSATPKTSDEEDKTINIFSLASGHLYERFLRIMVLSVMKNTKSKVKFWFLKNYLSPSFKDFIPKMAEEYSFEYELVQYKWPRWLHQQTEKQRIIWGYKILFLDVLFPLNINKIIFVDADQVIIFNLYSLTDALVKNLTFAFAPSTFCIFLTTNMFLRFWKTGYWSSHLGHRKYHISALYVVDLKRFRRIAAGDRLRGQYQGLSQDPNSLSNLDQDLPNNMIHQVAIKSLPQEWLWCETWCSNEEKSKAKTIDLCNNPKTKEPKLEAAMRIVDEWKSYDDEIKRLWDSVYSQNETDSEQKHEGHVEL</sequence>
<dbReference type="GO" id="GO:0005788">
    <property type="term" value="C:endoplasmic reticulum lumen"/>
    <property type="evidence" value="ECO:0007669"/>
    <property type="project" value="UniProtKB-SubCell"/>
</dbReference>
<dbReference type="Pfam" id="PF18404">
    <property type="entry name" value="Glyco_transf_24"/>
    <property type="match status" value="1"/>
</dbReference>
<dbReference type="InterPro" id="IPR009448">
    <property type="entry name" value="UDP-g_GGtrans"/>
</dbReference>
<accession>T1EGA2</accession>
<comment type="cofactor">
    <cofactor evidence="1">
        <name>Ca(2+)</name>
        <dbReference type="ChEBI" id="CHEBI:29108"/>
    </cofactor>
</comment>
<dbReference type="OrthoDB" id="27683at2759"/>
<dbReference type="Gene3D" id="3.90.550.10">
    <property type="entry name" value="Spore Coat Polysaccharide Biosynthesis Protein SpsA, Chain A"/>
    <property type="match status" value="1"/>
</dbReference>